<dbReference type="GO" id="GO:0016887">
    <property type="term" value="F:ATP hydrolysis activity"/>
    <property type="evidence" value="ECO:0007669"/>
    <property type="project" value="InterPro"/>
</dbReference>
<dbReference type="PANTHER" id="PTHR30486:SF6">
    <property type="entry name" value="TYPE IV PILUS RETRACTATION ATPASE PILT"/>
    <property type="match status" value="1"/>
</dbReference>
<dbReference type="RefSeq" id="WP_128465704.1">
    <property type="nucleotide sequence ID" value="NZ_CP035108.1"/>
</dbReference>
<reference evidence="3 4" key="1">
    <citation type="submission" date="2019-01" db="EMBL/GenBank/DDBJ databases">
        <title>Geovibrio thiophilus DSM 11263, complete genome.</title>
        <authorList>
            <person name="Spring S."/>
            <person name="Bunk B."/>
            <person name="Sproer C."/>
        </authorList>
    </citation>
    <scope>NUCLEOTIDE SEQUENCE [LARGE SCALE GENOMIC DNA]</scope>
    <source>
        <strain evidence="3 4">DSM 11263</strain>
    </source>
</reference>
<dbReference type="PROSITE" id="PS00662">
    <property type="entry name" value="T2SP_E"/>
    <property type="match status" value="1"/>
</dbReference>
<feature type="domain" description="Bacterial type II secretion system protein E" evidence="2">
    <location>
        <begin position="196"/>
        <end position="210"/>
    </location>
</feature>
<dbReference type="SUPFAM" id="SSF52540">
    <property type="entry name" value="P-loop containing nucleoside triphosphate hydrolases"/>
    <property type="match status" value="1"/>
</dbReference>
<dbReference type="InterPro" id="IPR006321">
    <property type="entry name" value="PilT/PilU"/>
</dbReference>
<dbReference type="KEGG" id="gtl:EP073_03080"/>
<dbReference type="Gene3D" id="3.40.50.300">
    <property type="entry name" value="P-loop containing nucleotide triphosphate hydrolases"/>
    <property type="match status" value="1"/>
</dbReference>
<dbReference type="SMART" id="SM00382">
    <property type="entry name" value="AAA"/>
    <property type="match status" value="1"/>
</dbReference>
<sequence length="361" mass="40017">MAKIDAFFNHLMNEGGSDLHLSAGVKPQMRKHGELTEIPFKYDKLTNEMLTELLSEICSDEQWKKFLDKKDLDFAYEITGKARFRANYYCQKRGMGAVFRIIPDTILTVEQLGLPPQVLRFADYSRGLILVTGATGSGKSTTLAGIIDYINKNRPDHILTVEDPVEFVHKPARCLINHREVGAHTQSFAAALKAALREDPDVILVGEMRDLETIELAITAAETGHLVFGTLHTNSAAKTVDRIIDVFPEGRQAQIRAMLSESLKGVVCQQLFKRVDKSGRVAALEIMFVNSAIANLIREGKTFQIPSSIQTGRGEGMQLMDGAIKELLTAGRISPEEAYAKCFDKKAFAKYLDNPPAEAES</sequence>
<dbReference type="CDD" id="cd01131">
    <property type="entry name" value="PilT"/>
    <property type="match status" value="1"/>
</dbReference>
<dbReference type="InterPro" id="IPR003593">
    <property type="entry name" value="AAA+_ATPase"/>
</dbReference>
<gene>
    <name evidence="3" type="ORF">EP073_03080</name>
</gene>
<dbReference type="InterPro" id="IPR027417">
    <property type="entry name" value="P-loop_NTPase"/>
</dbReference>
<dbReference type="PANTHER" id="PTHR30486">
    <property type="entry name" value="TWITCHING MOTILITY PROTEIN PILT"/>
    <property type="match status" value="1"/>
</dbReference>
<dbReference type="InterPro" id="IPR050921">
    <property type="entry name" value="T4SS_GSP_E_ATPase"/>
</dbReference>
<dbReference type="NCBIfam" id="TIGR01420">
    <property type="entry name" value="pilT_fam"/>
    <property type="match status" value="1"/>
</dbReference>
<keyword evidence="4" id="KW-1185">Reference proteome</keyword>
<evidence type="ECO:0000313" key="3">
    <source>
        <dbReference type="EMBL" id="QAR32417.1"/>
    </source>
</evidence>
<accession>A0A3R6AX05</accession>
<evidence type="ECO:0000313" key="4">
    <source>
        <dbReference type="Proteomes" id="UP000287502"/>
    </source>
</evidence>
<evidence type="ECO:0000256" key="1">
    <source>
        <dbReference type="ARBA" id="ARBA00006611"/>
    </source>
</evidence>
<dbReference type="Gene3D" id="3.30.450.90">
    <property type="match status" value="1"/>
</dbReference>
<dbReference type="GO" id="GO:0005524">
    <property type="term" value="F:ATP binding"/>
    <property type="evidence" value="ECO:0007669"/>
    <property type="project" value="InterPro"/>
</dbReference>
<proteinExistence type="inferred from homology"/>
<dbReference type="AlphaFoldDB" id="A0A3R6AX05"/>
<dbReference type="Proteomes" id="UP000287502">
    <property type="component" value="Chromosome"/>
</dbReference>
<dbReference type="EMBL" id="CP035108">
    <property type="protein sequence ID" value="QAR32417.1"/>
    <property type="molecule type" value="Genomic_DNA"/>
</dbReference>
<evidence type="ECO:0000259" key="2">
    <source>
        <dbReference type="PROSITE" id="PS00662"/>
    </source>
</evidence>
<dbReference type="InterPro" id="IPR001482">
    <property type="entry name" value="T2SS/T4SS_dom"/>
</dbReference>
<protein>
    <submittedName>
        <fullName evidence="3">Type IV pilus twitching motility protein PilT</fullName>
    </submittedName>
</protein>
<comment type="similarity">
    <text evidence="1">Belongs to the GSP E family.</text>
</comment>
<name>A0A3R6AX05_9BACT</name>
<organism evidence="3 4">
    <name type="scientific">Geovibrio thiophilus</name>
    <dbReference type="NCBI Taxonomy" id="139438"/>
    <lineage>
        <taxon>Bacteria</taxon>
        <taxon>Pseudomonadati</taxon>
        <taxon>Deferribacterota</taxon>
        <taxon>Deferribacteres</taxon>
        <taxon>Deferribacterales</taxon>
        <taxon>Geovibrionaceae</taxon>
        <taxon>Geovibrio</taxon>
    </lineage>
</organism>
<dbReference type="OrthoDB" id="9805147at2"/>
<dbReference type="Pfam" id="PF00437">
    <property type="entry name" value="T2SSE"/>
    <property type="match status" value="1"/>
</dbReference>